<gene>
    <name evidence="1" type="ORF">ACD_3C00043G0020</name>
</gene>
<evidence type="ECO:0000313" key="1">
    <source>
        <dbReference type="EMBL" id="EKE28581.1"/>
    </source>
</evidence>
<comment type="caution">
    <text evidence="1">The sequence shown here is derived from an EMBL/GenBank/DDBJ whole genome shotgun (WGS) entry which is preliminary data.</text>
</comment>
<organism evidence="1">
    <name type="scientific">uncultured bacterium</name>
    <name type="common">gcode 4</name>
    <dbReference type="NCBI Taxonomy" id="1234023"/>
    <lineage>
        <taxon>Bacteria</taxon>
        <taxon>environmental samples</taxon>
    </lineage>
</organism>
<dbReference type="EMBL" id="AMFJ01000317">
    <property type="protein sequence ID" value="EKE28581.1"/>
    <property type="molecule type" value="Genomic_DNA"/>
</dbReference>
<sequence>MNYLILKSIIEATVVNFRCKECSSTISDGNINMLWMAWNSINMEVNCPNCKTQWIVKAEIGFMNQTWTPEILSNLKNTMQNIREWWEQLNVESIKDSDILNVRENLKKCSSIEDLFKL</sequence>
<name>K2FBU1_9BACT</name>
<proteinExistence type="predicted"/>
<dbReference type="AlphaFoldDB" id="K2FBU1"/>
<reference evidence="1" key="1">
    <citation type="journal article" date="2012" name="Science">
        <title>Fermentation, hydrogen, and sulfur metabolism in multiple uncultivated bacterial phyla.</title>
        <authorList>
            <person name="Wrighton K.C."/>
            <person name="Thomas B.C."/>
            <person name="Sharon I."/>
            <person name="Miller C.S."/>
            <person name="Castelle C.J."/>
            <person name="VerBerkmoes N.C."/>
            <person name="Wilkins M.J."/>
            <person name="Hettich R.L."/>
            <person name="Lipton M.S."/>
            <person name="Williams K.H."/>
            <person name="Long P.E."/>
            <person name="Banfield J.F."/>
        </authorList>
    </citation>
    <scope>NUCLEOTIDE SEQUENCE [LARGE SCALE GENOMIC DNA]</scope>
</reference>
<protein>
    <submittedName>
        <fullName evidence="1">Uncharacterized protein</fullName>
    </submittedName>
</protein>
<accession>K2FBU1</accession>